<dbReference type="Proteomes" id="UP000068905">
    <property type="component" value="Chromosome"/>
</dbReference>
<feature type="transmembrane region" description="Helical" evidence="8">
    <location>
        <begin position="12"/>
        <end position="38"/>
    </location>
</feature>
<dbReference type="EMBL" id="CP006911">
    <property type="protein sequence ID" value="ALE02678.1"/>
    <property type="molecule type" value="Genomic_DNA"/>
</dbReference>
<evidence type="ECO:0000313" key="9">
    <source>
        <dbReference type="EMBL" id="ALE02678.1"/>
    </source>
</evidence>
<feature type="transmembrane region" description="Helical" evidence="8">
    <location>
        <begin position="198"/>
        <end position="215"/>
    </location>
</feature>
<dbReference type="OrthoDB" id="9795324at2"/>
<feature type="transmembrane region" description="Helical" evidence="8">
    <location>
        <begin position="44"/>
        <end position="66"/>
    </location>
</feature>
<dbReference type="InterPro" id="IPR002781">
    <property type="entry name" value="TM_pro_TauE-like"/>
</dbReference>
<dbReference type="KEGG" id="tsn:W908_04070"/>
<sequence length="251" mass="27498">MEDFFNFVPDNYFLIVIVVVLSGFLRGFIGFGSGLLMIPILSYFYSPVFAMVFNIVIEIPATIYLTFIGVKKSNLKEITPMMITMMLSIPFGMIFLVSVDEQIIKTLMSSFLILFVILIGSGWRIKSSITSHVLTLGGFISGLMQGSTGMGGPPYVTVLLSKNDSDEVTRANILVITSGLVISAIISLYFFGLFTKNILLTGAITAPIYVFSTYLGTRFFNVSGNKYYRNSSLIALGIVGVATLIGVFIQN</sequence>
<dbReference type="STRING" id="1125411.W908_04070"/>
<dbReference type="InterPro" id="IPR052017">
    <property type="entry name" value="TSUP"/>
</dbReference>
<dbReference type="AlphaFoldDB" id="A0A0M5KYW0"/>
<name>A0A0M5KYW0_9GAMM</name>
<dbReference type="PANTHER" id="PTHR30269">
    <property type="entry name" value="TRANSMEMBRANE PROTEIN YFCA"/>
    <property type="match status" value="1"/>
</dbReference>
<proteinExistence type="inferred from homology"/>
<evidence type="ECO:0000256" key="5">
    <source>
        <dbReference type="ARBA" id="ARBA00022692"/>
    </source>
</evidence>
<evidence type="ECO:0000256" key="3">
    <source>
        <dbReference type="ARBA" id="ARBA00022448"/>
    </source>
</evidence>
<evidence type="ECO:0000256" key="1">
    <source>
        <dbReference type="ARBA" id="ARBA00004651"/>
    </source>
</evidence>
<evidence type="ECO:0000256" key="2">
    <source>
        <dbReference type="ARBA" id="ARBA00009142"/>
    </source>
</evidence>
<dbReference type="GO" id="GO:0005886">
    <property type="term" value="C:plasma membrane"/>
    <property type="evidence" value="ECO:0007669"/>
    <property type="project" value="UniProtKB-SubCell"/>
</dbReference>
<evidence type="ECO:0000313" key="10">
    <source>
        <dbReference type="Proteomes" id="UP000068905"/>
    </source>
</evidence>
<keyword evidence="7 8" id="KW-0472">Membrane</keyword>
<feature type="transmembrane region" description="Helical" evidence="8">
    <location>
        <begin position="227"/>
        <end position="249"/>
    </location>
</feature>
<reference evidence="9 10" key="1">
    <citation type="journal article" date="2015" name="Genome Announc.">
        <title>Genome Sequence of 'Candidatus Thioglobus singularis' Strain PS1, a Mixotroph from the SUP05 Clade of Marine Gammaproteobacteria.</title>
        <authorList>
            <person name="Marshall K.T."/>
            <person name="Morris R.M."/>
        </authorList>
    </citation>
    <scope>NUCLEOTIDE SEQUENCE [LARGE SCALE GENOMIC DNA]</scope>
    <source>
        <strain evidence="9 10">PS1</strain>
    </source>
</reference>
<feature type="transmembrane region" description="Helical" evidence="8">
    <location>
        <begin position="171"/>
        <end position="191"/>
    </location>
</feature>
<gene>
    <name evidence="9" type="ORF">W908_04070</name>
</gene>
<comment type="subcellular location">
    <subcellularLocation>
        <location evidence="1 8">Cell membrane</location>
        <topology evidence="1 8">Multi-pass membrane protein</topology>
    </subcellularLocation>
</comment>
<organism evidence="9 10">
    <name type="scientific">Candidatus Pseudothioglobus singularis PS1</name>
    <dbReference type="NCBI Taxonomy" id="1125411"/>
    <lineage>
        <taxon>Bacteria</taxon>
        <taxon>Pseudomonadati</taxon>
        <taxon>Pseudomonadota</taxon>
        <taxon>Gammaproteobacteria</taxon>
        <taxon>Candidatus Pseudothioglobaceae</taxon>
        <taxon>Candidatus Pseudothioglobus</taxon>
    </lineage>
</organism>
<evidence type="ECO:0000256" key="4">
    <source>
        <dbReference type="ARBA" id="ARBA00022475"/>
    </source>
</evidence>
<comment type="similarity">
    <text evidence="2 8">Belongs to the 4-toluene sulfonate uptake permease (TSUP) (TC 2.A.102) family.</text>
</comment>
<feature type="transmembrane region" description="Helical" evidence="8">
    <location>
        <begin position="133"/>
        <end position="151"/>
    </location>
</feature>
<evidence type="ECO:0000256" key="6">
    <source>
        <dbReference type="ARBA" id="ARBA00022989"/>
    </source>
</evidence>
<accession>A0A0M5KYW0</accession>
<dbReference type="RefSeq" id="WP_053820033.1">
    <property type="nucleotide sequence ID" value="NZ_CP006911.1"/>
</dbReference>
<evidence type="ECO:0000256" key="8">
    <source>
        <dbReference type="RuleBase" id="RU363041"/>
    </source>
</evidence>
<keyword evidence="4 8" id="KW-1003">Cell membrane</keyword>
<evidence type="ECO:0000256" key="7">
    <source>
        <dbReference type="ARBA" id="ARBA00023136"/>
    </source>
</evidence>
<protein>
    <recommendedName>
        <fullName evidence="8">Probable membrane transporter protein</fullName>
    </recommendedName>
</protein>
<dbReference type="Pfam" id="PF01925">
    <property type="entry name" value="TauE"/>
    <property type="match status" value="1"/>
</dbReference>
<feature type="transmembrane region" description="Helical" evidence="8">
    <location>
        <begin position="103"/>
        <end position="121"/>
    </location>
</feature>
<keyword evidence="3" id="KW-0813">Transport</keyword>
<keyword evidence="6 8" id="KW-1133">Transmembrane helix</keyword>
<dbReference type="PANTHER" id="PTHR30269:SF37">
    <property type="entry name" value="MEMBRANE TRANSPORTER PROTEIN"/>
    <property type="match status" value="1"/>
</dbReference>
<feature type="transmembrane region" description="Helical" evidence="8">
    <location>
        <begin position="78"/>
        <end position="97"/>
    </location>
</feature>
<keyword evidence="5 8" id="KW-0812">Transmembrane</keyword>
<keyword evidence="10" id="KW-1185">Reference proteome</keyword>